<dbReference type="STRING" id="10195.A0A3M7RQ48"/>
<dbReference type="SUPFAM" id="SSF48371">
    <property type="entry name" value="ARM repeat"/>
    <property type="match status" value="1"/>
</dbReference>
<dbReference type="OrthoDB" id="195736at2759"/>
<dbReference type="PANTHER" id="PTHR45976">
    <property type="entry name" value="ARMADILLO SEGMENT POLARITY PROTEIN"/>
    <property type="match status" value="1"/>
</dbReference>
<keyword evidence="2" id="KW-1185">Reference proteome</keyword>
<protein>
    <submittedName>
        <fullName evidence="1">Junction plakoglobin-like</fullName>
    </submittedName>
</protein>
<gene>
    <name evidence="1" type="ORF">BpHYR1_054478</name>
</gene>
<accession>A0A3M7RQ48</accession>
<dbReference type="InterPro" id="IPR000225">
    <property type="entry name" value="Armadillo"/>
</dbReference>
<organism evidence="1 2">
    <name type="scientific">Brachionus plicatilis</name>
    <name type="common">Marine rotifer</name>
    <name type="synonym">Brachionus muelleri</name>
    <dbReference type="NCBI Taxonomy" id="10195"/>
    <lineage>
        <taxon>Eukaryota</taxon>
        <taxon>Metazoa</taxon>
        <taxon>Spiralia</taxon>
        <taxon>Gnathifera</taxon>
        <taxon>Rotifera</taxon>
        <taxon>Eurotatoria</taxon>
        <taxon>Monogononta</taxon>
        <taxon>Pseudotrocha</taxon>
        <taxon>Ploima</taxon>
        <taxon>Brachionidae</taxon>
        <taxon>Brachionus</taxon>
    </lineage>
</organism>
<sequence>MEKIDSHSNPLLQTAIPDLLKLLLDEDLVIVQQASILLAEMSHVPELCDNLIQTENSCTSIINCLNSTADYYTVRNLLLTMFEISKNFESGVPKMVKCGALDSLIKILNAPLQNLVSISLSTIHNCLLSQDEKAKETIRQKSTLNSLLNIFNKSQNPSFLTITVDCLFILIRKHQPSKEWMLEIGGIQTIVSYFVNNSSISQKLENFLLKFLLSISAYQNSKSLMMDYAFVLRINEIISSRNQNKLICISLIKNLSDQLALVSYNSQLVINLYHFLTENSISLKNKEDILIILSNLSSNNEKNKKILIDLKSIEVLMKNLETEHLALASLWLLKNLAFGNSKCALVQQQIKSHGLRNLSKLVVNPKYSKAVLVLIKIFTKSSSFNDDIRNCGLLTSMLYLLPNATIDLECINLCAESLVNLIEDSKNSELVKKSVHLFEEMIRSDNMEIHKIGLDLYYNQINKRTTKFIKKNY</sequence>
<evidence type="ECO:0000313" key="2">
    <source>
        <dbReference type="Proteomes" id="UP000276133"/>
    </source>
</evidence>
<dbReference type="InterPro" id="IPR013284">
    <property type="entry name" value="Beta-catenin"/>
</dbReference>
<dbReference type="GO" id="GO:0045296">
    <property type="term" value="F:cadherin binding"/>
    <property type="evidence" value="ECO:0007669"/>
    <property type="project" value="InterPro"/>
</dbReference>
<dbReference type="GO" id="GO:0007155">
    <property type="term" value="P:cell adhesion"/>
    <property type="evidence" value="ECO:0007669"/>
    <property type="project" value="InterPro"/>
</dbReference>
<name>A0A3M7RQ48_BRAPC</name>
<reference evidence="1 2" key="1">
    <citation type="journal article" date="2018" name="Sci. Rep.">
        <title>Genomic signatures of local adaptation to the degree of environmental predictability in rotifers.</title>
        <authorList>
            <person name="Franch-Gras L."/>
            <person name="Hahn C."/>
            <person name="Garcia-Roger E.M."/>
            <person name="Carmona M.J."/>
            <person name="Serra M."/>
            <person name="Gomez A."/>
        </authorList>
    </citation>
    <scope>NUCLEOTIDE SEQUENCE [LARGE SCALE GENOMIC DNA]</scope>
    <source>
        <strain evidence="1">HYR1</strain>
    </source>
</reference>
<proteinExistence type="predicted"/>
<comment type="caution">
    <text evidence="1">The sequence shown here is derived from an EMBL/GenBank/DDBJ whole genome shotgun (WGS) entry which is preliminary data.</text>
</comment>
<dbReference type="Gene3D" id="1.25.10.10">
    <property type="entry name" value="Leucine-rich Repeat Variant"/>
    <property type="match status" value="1"/>
</dbReference>
<dbReference type="InterPro" id="IPR016024">
    <property type="entry name" value="ARM-type_fold"/>
</dbReference>
<dbReference type="Proteomes" id="UP000276133">
    <property type="component" value="Unassembled WGS sequence"/>
</dbReference>
<dbReference type="EMBL" id="REGN01002924">
    <property type="protein sequence ID" value="RNA25487.1"/>
    <property type="molecule type" value="Genomic_DNA"/>
</dbReference>
<dbReference type="SMART" id="SM00185">
    <property type="entry name" value="ARM"/>
    <property type="match status" value="4"/>
</dbReference>
<evidence type="ECO:0000313" key="1">
    <source>
        <dbReference type="EMBL" id="RNA25487.1"/>
    </source>
</evidence>
<dbReference type="InterPro" id="IPR011989">
    <property type="entry name" value="ARM-like"/>
</dbReference>
<dbReference type="AlphaFoldDB" id="A0A3M7RQ48"/>